<organism evidence="3 4">
    <name type="scientific">Thalassobacillus hwangdonensis</name>
    <dbReference type="NCBI Taxonomy" id="546108"/>
    <lineage>
        <taxon>Bacteria</taxon>
        <taxon>Bacillati</taxon>
        <taxon>Bacillota</taxon>
        <taxon>Bacilli</taxon>
        <taxon>Bacillales</taxon>
        <taxon>Bacillaceae</taxon>
        <taxon>Thalassobacillus</taxon>
    </lineage>
</organism>
<keyword evidence="4" id="KW-1185">Reference proteome</keyword>
<comment type="similarity">
    <text evidence="1">Belongs to the DinB family.</text>
</comment>
<protein>
    <submittedName>
        <fullName evidence="3">DinB family protein</fullName>
    </submittedName>
</protein>
<comment type="caution">
    <text evidence="3">The sequence shown here is derived from an EMBL/GenBank/DDBJ whole genome shotgun (WGS) entry which is preliminary data.</text>
</comment>
<dbReference type="PANTHER" id="PTHR37302:SF1">
    <property type="entry name" value="PROTEIN DINB"/>
    <property type="match status" value="1"/>
</dbReference>
<dbReference type="SUPFAM" id="SSF109854">
    <property type="entry name" value="DinB/YfiT-like putative metalloenzymes"/>
    <property type="match status" value="1"/>
</dbReference>
<dbReference type="Gene3D" id="1.20.120.450">
    <property type="entry name" value="dinb family like domain"/>
    <property type="match status" value="1"/>
</dbReference>
<reference evidence="4" key="1">
    <citation type="journal article" date="2019" name="Int. J. Syst. Evol. Microbiol.">
        <title>The Global Catalogue of Microorganisms (GCM) 10K type strain sequencing project: providing services to taxonomists for standard genome sequencing and annotation.</title>
        <authorList>
            <consortium name="The Broad Institute Genomics Platform"/>
            <consortium name="The Broad Institute Genome Sequencing Center for Infectious Disease"/>
            <person name="Wu L."/>
            <person name="Ma J."/>
        </authorList>
    </citation>
    <scope>NUCLEOTIDE SEQUENCE [LARGE SCALE GENOMIC DNA]</scope>
    <source>
        <strain evidence="4">CCUG 56607</strain>
    </source>
</reference>
<dbReference type="EMBL" id="JBHTKL010000005">
    <property type="protein sequence ID" value="MFD1019805.1"/>
    <property type="molecule type" value="Genomic_DNA"/>
</dbReference>
<dbReference type="Pfam" id="PF05163">
    <property type="entry name" value="DinB"/>
    <property type="match status" value="1"/>
</dbReference>
<evidence type="ECO:0000256" key="1">
    <source>
        <dbReference type="ARBA" id="ARBA00008635"/>
    </source>
</evidence>
<dbReference type="InterPro" id="IPR007837">
    <property type="entry name" value="DinB"/>
</dbReference>
<dbReference type="Proteomes" id="UP001596990">
    <property type="component" value="Unassembled WGS sequence"/>
</dbReference>
<dbReference type="InterPro" id="IPR034660">
    <property type="entry name" value="DinB/YfiT-like"/>
</dbReference>
<keyword evidence="2" id="KW-0479">Metal-binding</keyword>
<evidence type="ECO:0000313" key="4">
    <source>
        <dbReference type="Proteomes" id="UP001596990"/>
    </source>
</evidence>
<gene>
    <name evidence="3" type="ORF">ACFQ2J_11530</name>
</gene>
<name>A0ABW3L1J1_9BACI</name>
<dbReference type="RefSeq" id="WP_386060301.1">
    <property type="nucleotide sequence ID" value="NZ_JBHTKL010000005.1"/>
</dbReference>
<evidence type="ECO:0000256" key="2">
    <source>
        <dbReference type="ARBA" id="ARBA00022723"/>
    </source>
</evidence>
<accession>A0ABW3L1J1</accession>
<proteinExistence type="inferred from homology"/>
<evidence type="ECO:0000313" key="3">
    <source>
        <dbReference type="EMBL" id="MFD1019805.1"/>
    </source>
</evidence>
<sequence>MKAKQLYEYHVWANRQYFNLLKEMDPSIFKKEVESVFSSVSEVFSHIYVVDKIWLGCLVGDDFDTIFSKVQDWDKEAESPTIEAIEEKFLKLTGAFQGFFDKVESEDDPLIVEHPRFGKLHTTYIEIVQHIVNHGTYHRGNLAAMLRQMGHKGASTDYIFYLYALENAERGG</sequence>
<dbReference type="PANTHER" id="PTHR37302">
    <property type="entry name" value="SLR1116 PROTEIN"/>
    <property type="match status" value="1"/>
</dbReference>